<accession>A0A2P2KGC0</accession>
<proteinExistence type="predicted"/>
<dbReference type="AlphaFoldDB" id="A0A2P2KGC0"/>
<reference evidence="1" key="1">
    <citation type="submission" date="2018-02" db="EMBL/GenBank/DDBJ databases">
        <title>Rhizophora mucronata_Transcriptome.</title>
        <authorList>
            <person name="Meera S.P."/>
            <person name="Sreeshan A."/>
            <person name="Augustine A."/>
        </authorList>
    </citation>
    <scope>NUCLEOTIDE SEQUENCE</scope>
    <source>
        <tissue evidence="1">Leaf</tissue>
    </source>
</reference>
<protein>
    <submittedName>
        <fullName evidence="1">Uncharacterized protein</fullName>
    </submittedName>
</protein>
<dbReference type="EMBL" id="GGEC01024291">
    <property type="protein sequence ID" value="MBX04775.1"/>
    <property type="molecule type" value="Transcribed_RNA"/>
</dbReference>
<sequence>MAVEIVSHIDTSVTMVICEFPCSFRSITLILMMRSFIVMQDW</sequence>
<name>A0A2P2KGC0_RHIMU</name>
<organism evidence="1">
    <name type="scientific">Rhizophora mucronata</name>
    <name type="common">Asiatic mangrove</name>
    <dbReference type="NCBI Taxonomy" id="61149"/>
    <lineage>
        <taxon>Eukaryota</taxon>
        <taxon>Viridiplantae</taxon>
        <taxon>Streptophyta</taxon>
        <taxon>Embryophyta</taxon>
        <taxon>Tracheophyta</taxon>
        <taxon>Spermatophyta</taxon>
        <taxon>Magnoliopsida</taxon>
        <taxon>eudicotyledons</taxon>
        <taxon>Gunneridae</taxon>
        <taxon>Pentapetalae</taxon>
        <taxon>rosids</taxon>
        <taxon>fabids</taxon>
        <taxon>Malpighiales</taxon>
        <taxon>Rhizophoraceae</taxon>
        <taxon>Rhizophora</taxon>
    </lineage>
</organism>
<evidence type="ECO:0000313" key="1">
    <source>
        <dbReference type="EMBL" id="MBX04775.1"/>
    </source>
</evidence>